<evidence type="ECO:0000256" key="4">
    <source>
        <dbReference type="ARBA" id="ARBA00023194"/>
    </source>
</evidence>
<evidence type="ECO:0000256" key="1">
    <source>
        <dbReference type="ARBA" id="ARBA00001954"/>
    </source>
</evidence>
<dbReference type="Pfam" id="PF02668">
    <property type="entry name" value="TauD"/>
    <property type="match status" value="1"/>
</dbReference>
<dbReference type="GO" id="GO:0051213">
    <property type="term" value="F:dioxygenase activity"/>
    <property type="evidence" value="ECO:0007669"/>
    <property type="project" value="UniProtKB-KW"/>
</dbReference>
<evidence type="ECO:0000256" key="3">
    <source>
        <dbReference type="ARBA" id="ARBA00023004"/>
    </source>
</evidence>
<dbReference type="EMBL" id="JBITGY010000019">
    <property type="protein sequence ID" value="MFI6505402.1"/>
    <property type="molecule type" value="Genomic_DNA"/>
</dbReference>
<comment type="cofactor">
    <cofactor evidence="1">
        <name>Fe(2+)</name>
        <dbReference type="ChEBI" id="CHEBI:29033"/>
    </cofactor>
</comment>
<protein>
    <submittedName>
        <fullName evidence="7">TauD/TfdA family dioxygenase</fullName>
    </submittedName>
</protein>
<keyword evidence="8" id="KW-1185">Reference proteome</keyword>
<evidence type="ECO:0000313" key="7">
    <source>
        <dbReference type="EMBL" id="MFI6505402.1"/>
    </source>
</evidence>
<evidence type="ECO:0000259" key="6">
    <source>
        <dbReference type="Pfam" id="PF02668"/>
    </source>
</evidence>
<dbReference type="Gene3D" id="3.60.130.10">
    <property type="entry name" value="Clavaminate synthase-like"/>
    <property type="match status" value="1"/>
</dbReference>
<dbReference type="SUPFAM" id="SSF51197">
    <property type="entry name" value="Clavaminate synthase-like"/>
    <property type="match status" value="1"/>
</dbReference>
<evidence type="ECO:0000256" key="2">
    <source>
        <dbReference type="ARBA" id="ARBA00023002"/>
    </source>
</evidence>
<sequence length="282" mass="31765">MAWTTHRAFDPVRFDIPPEFTGDASREDMRAWLRRLGDRHLDGGPGFFVLTGLRHLDEQGMRAFALAASASLGELLPQDSSGTLLREVRDRGVKLGEGATGRYSDSRQGGNLHTDSPHRPSAVPDYFALVCVHQAAIGGDLILVRLADVIARLRERPDVLETLRRPVHFDTRDDTPGVPRTVSRPVLEERHGKEHIHYLREYIELGHRQPGIPSLTSEQILAFDALDALIESREQQQVDRLSAGEMVFIDNRWTLHGRVAFEDRAGDSRRLMLRTWIARASS</sequence>
<dbReference type="InterPro" id="IPR042098">
    <property type="entry name" value="TauD-like_sf"/>
</dbReference>
<dbReference type="Proteomes" id="UP001612741">
    <property type="component" value="Unassembled WGS sequence"/>
</dbReference>
<dbReference type="RefSeq" id="WP_397091549.1">
    <property type="nucleotide sequence ID" value="NZ_JBITGY010000019.1"/>
</dbReference>
<name>A0ABW7ZB47_9ACTN</name>
<reference evidence="7 8" key="1">
    <citation type="submission" date="2024-10" db="EMBL/GenBank/DDBJ databases">
        <title>The Natural Products Discovery Center: Release of the First 8490 Sequenced Strains for Exploring Actinobacteria Biosynthetic Diversity.</title>
        <authorList>
            <person name="Kalkreuter E."/>
            <person name="Kautsar S.A."/>
            <person name="Yang D."/>
            <person name="Bader C.D."/>
            <person name="Teijaro C.N."/>
            <person name="Fluegel L."/>
            <person name="Davis C.M."/>
            <person name="Simpson J.R."/>
            <person name="Lauterbach L."/>
            <person name="Steele A.D."/>
            <person name="Gui C."/>
            <person name="Meng S."/>
            <person name="Li G."/>
            <person name="Viehrig K."/>
            <person name="Ye F."/>
            <person name="Su P."/>
            <person name="Kiefer A.F."/>
            <person name="Nichols A."/>
            <person name="Cepeda A.J."/>
            <person name="Yan W."/>
            <person name="Fan B."/>
            <person name="Jiang Y."/>
            <person name="Adhikari A."/>
            <person name="Zheng C.-J."/>
            <person name="Schuster L."/>
            <person name="Cowan T.M."/>
            <person name="Smanski M.J."/>
            <person name="Chevrette M.G."/>
            <person name="De Carvalho L.P.S."/>
            <person name="Shen B."/>
        </authorList>
    </citation>
    <scope>NUCLEOTIDE SEQUENCE [LARGE SCALE GENOMIC DNA]</scope>
    <source>
        <strain evidence="7 8">NPDC050545</strain>
    </source>
</reference>
<organism evidence="7 8">
    <name type="scientific">Nonomuraea typhae</name>
    <dbReference type="NCBI Taxonomy" id="2603600"/>
    <lineage>
        <taxon>Bacteria</taxon>
        <taxon>Bacillati</taxon>
        <taxon>Actinomycetota</taxon>
        <taxon>Actinomycetes</taxon>
        <taxon>Streptosporangiales</taxon>
        <taxon>Streptosporangiaceae</taxon>
        <taxon>Nonomuraea</taxon>
    </lineage>
</organism>
<gene>
    <name evidence="7" type="ORF">ACIBG2_49035</name>
</gene>
<keyword evidence="2" id="KW-0560">Oxidoreductase</keyword>
<dbReference type="PANTHER" id="PTHR10696:SF56">
    <property type="entry name" value="TAUD_TFDA-LIKE DOMAIN-CONTAINING PROTEIN"/>
    <property type="match status" value="1"/>
</dbReference>
<comment type="caution">
    <text evidence="7">The sequence shown here is derived from an EMBL/GenBank/DDBJ whole genome shotgun (WGS) entry which is preliminary data.</text>
</comment>
<dbReference type="InterPro" id="IPR050411">
    <property type="entry name" value="AlphaKG_dependent_hydroxylases"/>
</dbReference>
<evidence type="ECO:0000313" key="8">
    <source>
        <dbReference type="Proteomes" id="UP001612741"/>
    </source>
</evidence>
<proteinExistence type="predicted"/>
<dbReference type="PANTHER" id="PTHR10696">
    <property type="entry name" value="GAMMA-BUTYROBETAINE HYDROXYLASE-RELATED"/>
    <property type="match status" value="1"/>
</dbReference>
<keyword evidence="4" id="KW-0045">Antibiotic biosynthesis</keyword>
<evidence type="ECO:0000256" key="5">
    <source>
        <dbReference type="SAM" id="MobiDB-lite"/>
    </source>
</evidence>
<feature type="domain" description="TauD/TfdA-like" evidence="6">
    <location>
        <begin position="30"/>
        <end position="276"/>
    </location>
</feature>
<dbReference type="InterPro" id="IPR003819">
    <property type="entry name" value="TauD/TfdA-like"/>
</dbReference>
<accession>A0ABW7ZB47</accession>
<feature type="region of interest" description="Disordered" evidence="5">
    <location>
        <begin position="96"/>
        <end position="117"/>
    </location>
</feature>
<keyword evidence="3" id="KW-0408">Iron</keyword>
<keyword evidence="7" id="KW-0223">Dioxygenase</keyword>